<sequence>MLDGAEEMNLGYYPGCALHGSSNDYEQSLRACLGALDVQLQEINDWICCGATAAHALNHKLSLALPARNLALAERDGLKQLFAPCPLCSMQLLKVQKAVADGNGLRTELSQIVEAEVRGDGQILNLIQVFQTIGLDKLKAAVKEPLKSISAACYYGCLLTRPPEVVHFDDFEQPKSMEAVLAALGAKTVEWNYKTECCGAGMTMSSEDTVLDLAHKILSNAAAHGANCVVVACPMCHVNLDMKQAAVEQRYHEKLGMVIYYLSDLVGLAMGLSAEQLGVNRHFVTKA</sequence>
<dbReference type="EMBL" id="OMOD01000111">
    <property type="protein sequence ID" value="SPF38336.1"/>
    <property type="molecule type" value="Genomic_DNA"/>
</dbReference>
<proteinExistence type="predicted"/>
<dbReference type="Gene3D" id="3.40.50.11810">
    <property type="match status" value="1"/>
</dbReference>
<feature type="domain" description="Cysteine-rich" evidence="2">
    <location>
        <begin position="152"/>
        <end position="241"/>
    </location>
</feature>
<organism evidence="3 4">
    <name type="scientific">Candidatus Sulfotelmatobacter kueseliae</name>
    <dbReference type="NCBI Taxonomy" id="2042962"/>
    <lineage>
        <taxon>Bacteria</taxon>
        <taxon>Pseudomonadati</taxon>
        <taxon>Acidobacteriota</taxon>
        <taxon>Terriglobia</taxon>
        <taxon>Terriglobales</taxon>
        <taxon>Candidatus Korobacteraceae</taxon>
        <taxon>Candidatus Sulfotelmatobacter</taxon>
    </lineage>
</organism>
<evidence type="ECO:0000259" key="2">
    <source>
        <dbReference type="Pfam" id="PF02754"/>
    </source>
</evidence>
<dbReference type="Gene3D" id="1.20.1050.140">
    <property type="match status" value="1"/>
</dbReference>
<protein>
    <submittedName>
        <fullName evidence="3">Heterodisulfide reductase, subunit B</fullName>
    </submittedName>
</protein>
<dbReference type="OrthoDB" id="9777685at2"/>
<dbReference type="InterPro" id="IPR004017">
    <property type="entry name" value="Cys_rich_dom"/>
</dbReference>
<dbReference type="InterPro" id="IPR051278">
    <property type="entry name" value="HdrB/HdrD_reductase"/>
</dbReference>
<name>A0A2U3KFD0_9BACT</name>
<evidence type="ECO:0000313" key="3">
    <source>
        <dbReference type="EMBL" id="SPF38336.1"/>
    </source>
</evidence>
<keyword evidence="1" id="KW-0560">Oxidoreductase</keyword>
<dbReference type="PANTHER" id="PTHR42947:SF1">
    <property type="entry name" value="COB--COM HETERODISULFIDE REDUCTASE SUBUNIT B 1"/>
    <property type="match status" value="1"/>
</dbReference>
<accession>A0A2U3KFD0</accession>
<dbReference type="AlphaFoldDB" id="A0A2U3KFD0"/>
<reference evidence="4" key="1">
    <citation type="submission" date="2018-02" db="EMBL/GenBank/DDBJ databases">
        <authorList>
            <person name="Hausmann B."/>
        </authorList>
    </citation>
    <scope>NUCLEOTIDE SEQUENCE [LARGE SCALE GENOMIC DNA]</scope>
    <source>
        <strain evidence="4">Peat soil MAG SbA1</strain>
    </source>
</reference>
<dbReference type="Pfam" id="PF02754">
    <property type="entry name" value="CCG"/>
    <property type="match status" value="2"/>
</dbReference>
<gene>
    <name evidence="3" type="primary">hdrB</name>
    <name evidence="3" type="ORF">SBA1_20036</name>
</gene>
<dbReference type="PANTHER" id="PTHR42947">
    <property type="entry name" value="COB--COM HETERODISULFIDE REDUCTASE SUBUNIT B 1"/>
    <property type="match status" value="1"/>
</dbReference>
<evidence type="ECO:0000313" key="4">
    <source>
        <dbReference type="Proteomes" id="UP000238701"/>
    </source>
</evidence>
<evidence type="ECO:0000256" key="1">
    <source>
        <dbReference type="ARBA" id="ARBA00023002"/>
    </source>
</evidence>
<dbReference type="Proteomes" id="UP000238701">
    <property type="component" value="Unassembled WGS sequence"/>
</dbReference>
<feature type="domain" description="Cysteine-rich" evidence="2">
    <location>
        <begin position="11"/>
        <end position="92"/>
    </location>
</feature>
<dbReference type="GO" id="GO:0016491">
    <property type="term" value="F:oxidoreductase activity"/>
    <property type="evidence" value="ECO:0007669"/>
    <property type="project" value="UniProtKB-KW"/>
</dbReference>